<sequence length="51" mass="5613">MAWSTFTDIRVQIPCRGGGNDISLSLECDLLPVYIQTTVITRCLRAAATNQ</sequence>
<evidence type="ECO:0000313" key="2">
    <source>
        <dbReference type="Proteomes" id="UP001497480"/>
    </source>
</evidence>
<proteinExistence type="predicted"/>
<dbReference type="AlphaFoldDB" id="A0AAV1YML9"/>
<gene>
    <name evidence="1" type="ORF">LLUT_LOCUS36127</name>
</gene>
<reference evidence="1 2" key="1">
    <citation type="submission" date="2024-03" db="EMBL/GenBank/DDBJ databases">
        <authorList>
            <person name="Martinez-Hernandez J."/>
        </authorList>
    </citation>
    <scope>NUCLEOTIDE SEQUENCE [LARGE SCALE GENOMIC DNA]</scope>
</reference>
<keyword evidence="2" id="KW-1185">Reference proteome</keyword>
<comment type="caution">
    <text evidence="1">The sequence shown here is derived from an EMBL/GenBank/DDBJ whole genome shotgun (WGS) entry which is preliminary data.</text>
</comment>
<dbReference type="Proteomes" id="UP001497480">
    <property type="component" value="Unassembled WGS sequence"/>
</dbReference>
<organism evidence="1 2">
    <name type="scientific">Lupinus luteus</name>
    <name type="common">European yellow lupine</name>
    <dbReference type="NCBI Taxonomy" id="3873"/>
    <lineage>
        <taxon>Eukaryota</taxon>
        <taxon>Viridiplantae</taxon>
        <taxon>Streptophyta</taxon>
        <taxon>Embryophyta</taxon>
        <taxon>Tracheophyta</taxon>
        <taxon>Spermatophyta</taxon>
        <taxon>Magnoliopsida</taxon>
        <taxon>eudicotyledons</taxon>
        <taxon>Gunneridae</taxon>
        <taxon>Pentapetalae</taxon>
        <taxon>rosids</taxon>
        <taxon>fabids</taxon>
        <taxon>Fabales</taxon>
        <taxon>Fabaceae</taxon>
        <taxon>Papilionoideae</taxon>
        <taxon>50 kb inversion clade</taxon>
        <taxon>genistoids sensu lato</taxon>
        <taxon>core genistoids</taxon>
        <taxon>Genisteae</taxon>
        <taxon>Lupinus</taxon>
    </lineage>
</organism>
<dbReference type="EMBL" id="CAXHTB010000026">
    <property type="protein sequence ID" value="CAL0335067.1"/>
    <property type="molecule type" value="Genomic_DNA"/>
</dbReference>
<protein>
    <submittedName>
        <fullName evidence="1">Uncharacterized protein</fullName>
    </submittedName>
</protein>
<accession>A0AAV1YML9</accession>
<name>A0AAV1YML9_LUPLU</name>
<evidence type="ECO:0000313" key="1">
    <source>
        <dbReference type="EMBL" id="CAL0335067.1"/>
    </source>
</evidence>